<keyword evidence="2 4" id="KW-0012">Acyltransferase</keyword>
<proteinExistence type="predicted"/>
<dbReference type="AlphaFoldDB" id="L0HEB9"/>
<dbReference type="PIRSF" id="PIRSF037663">
    <property type="entry name" value="Acetyltransf_GNAT_prd"/>
    <property type="match status" value="1"/>
</dbReference>
<dbReference type="PANTHER" id="PTHR43072">
    <property type="entry name" value="N-ACETYLTRANSFERASE"/>
    <property type="match status" value="1"/>
</dbReference>
<evidence type="ECO:0000256" key="2">
    <source>
        <dbReference type="ARBA" id="ARBA00023315"/>
    </source>
</evidence>
<organism evidence="4 5">
    <name type="scientific">Methanoregula formicica (strain DSM 22288 / NBRC 105244 / SMSP)</name>
    <dbReference type="NCBI Taxonomy" id="593750"/>
    <lineage>
        <taxon>Archaea</taxon>
        <taxon>Methanobacteriati</taxon>
        <taxon>Methanobacteriota</taxon>
        <taxon>Stenosarchaea group</taxon>
        <taxon>Methanomicrobia</taxon>
        <taxon>Methanomicrobiales</taxon>
        <taxon>Methanoregulaceae</taxon>
        <taxon>Methanoregula</taxon>
    </lineage>
</organism>
<dbReference type="CDD" id="cd04301">
    <property type="entry name" value="NAT_SF"/>
    <property type="match status" value="1"/>
</dbReference>
<dbReference type="OrthoDB" id="129730at2157"/>
<keyword evidence="5" id="KW-1185">Reference proteome</keyword>
<dbReference type="EMBL" id="CP003167">
    <property type="protein sequence ID" value="AGB01444.1"/>
    <property type="molecule type" value="Genomic_DNA"/>
</dbReference>
<dbReference type="PANTHER" id="PTHR43072:SF23">
    <property type="entry name" value="UPF0039 PROTEIN C11D3.02C"/>
    <property type="match status" value="1"/>
</dbReference>
<dbReference type="eggNOG" id="arCOG00830">
    <property type="taxonomic scope" value="Archaea"/>
</dbReference>
<evidence type="ECO:0000259" key="3">
    <source>
        <dbReference type="PROSITE" id="PS51186"/>
    </source>
</evidence>
<name>L0HEB9_METFS</name>
<evidence type="ECO:0000313" key="4">
    <source>
        <dbReference type="EMBL" id="AGB01444.1"/>
    </source>
</evidence>
<accession>L0HEB9</accession>
<dbReference type="Proteomes" id="UP000010824">
    <property type="component" value="Chromosome"/>
</dbReference>
<gene>
    <name evidence="4" type="ordered locus">Metfor_0370</name>
</gene>
<dbReference type="KEGG" id="mfo:Metfor_0370"/>
<dbReference type="InterPro" id="IPR017255">
    <property type="entry name" value="AcTrfase_GNAT_prd"/>
</dbReference>
<dbReference type="HOGENOM" id="CLU_013985_4_4_2"/>
<dbReference type="Gene3D" id="3.40.630.30">
    <property type="match status" value="1"/>
</dbReference>
<dbReference type="PROSITE" id="PS51186">
    <property type="entry name" value="GNAT"/>
    <property type="match status" value="1"/>
</dbReference>
<evidence type="ECO:0000313" key="5">
    <source>
        <dbReference type="Proteomes" id="UP000010824"/>
    </source>
</evidence>
<protein>
    <submittedName>
        <fullName evidence="4">Sortase-like acyltransferase</fullName>
    </submittedName>
</protein>
<dbReference type="InParanoid" id="L0HEB9"/>
<feature type="domain" description="N-acetyltransferase" evidence="3">
    <location>
        <begin position="5"/>
        <end position="163"/>
    </location>
</feature>
<dbReference type="Pfam" id="PF00583">
    <property type="entry name" value="Acetyltransf_1"/>
    <property type="match status" value="1"/>
</dbReference>
<dbReference type="RefSeq" id="WP_015284408.1">
    <property type="nucleotide sequence ID" value="NC_019943.1"/>
</dbReference>
<dbReference type="InterPro" id="IPR016181">
    <property type="entry name" value="Acyl_CoA_acyltransferase"/>
</dbReference>
<dbReference type="GeneID" id="14309043"/>
<reference evidence="4 5" key="2">
    <citation type="journal article" date="2014" name="Genome Announc.">
        <title>Complete Genome Sequence of Methanoregula formicica SMSPT, a Mesophilic Hydrogenotrophic Methanogen Isolated from a Methanogenic Upflow Anaerobic Sludge Blanket Reactor.</title>
        <authorList>
            <person name="Yamamoto K."/>
            <person name="Tamaki H."/>
            <person name="Cadillo-Quiroz H."/>
            <person name="Imachi H."/>
            <person name="Kyrpides N."/>
            <person name="Woyke T."/>
            <person name="Goodwin L."/>
            <person name="Zinder S.H."/>
            <person name="Kamagata Y."/>
            <person name="Liu W.T."/>
        </authorList>
    </citation>
    <scope>NUCLEOTIDE SEQUENCE [LARGE SCALE GENOMIC DNA]</scope>
    <source>
        <strain evidence="5">DSM 22288 / NBRC 105244 / SMSP</strain>
    </source>
</reference>
<dbReference type="STRING" id="593750.Metfor_0370"/>
<reference evidence="5" key="1">
    <citation type="submission" date="2011-12" db="EMBL/GenBank/DDBJ databases">
        <title>Complete sequence of Methanoregula formicicum SMSP.</title>
        <authorList>
            <person name="Lucas S."/>
            <person name="Han J."/>
            <person name="Lapidus A."/>
            <person name="Cheng J.-F."/>
            <person name="Goodwin L."/>
            <person name="Pitluck S."/>
            <person name="Peters L."/>
            <person name="Ovchinnikova G."/>
            <person name="Teshima H."/>
            <person name="Detter J.C."/>
            <person name="Han C."/>
            <person name="Tapia R."/>
            <person name="Land M."/>
            <person name="Hauser L."/>
            <person name="Kyrpides N."/>
            <person name="Ivanova N."/>
            <person name="Pagani I."/>
            <person name="Imachi H."/>
            <person name="Tamaki H."/>
            <person name="Sekiguchi Y."/>
            <person name="Kamagata Y."/>
            <person name="Cadillo-Quiroz H."/>
            <person name="Zinder S."/>
            <person name="Liu W.-T."/>
            <person name="Woyke T."/>
        </authorList>
    </citation>
    <scope>NUCLEOTIDE SEQUENCE [LARGE SCALE GENOMIC DNA]</scope>
    <source>
        <strain evidence="5">DSM 22288 / NBRC 105244 / SMSP</strain>
    </source>
</reference>
<dbReference type="SUPFAM" id="SSF55729">
    <property type="entry name" value="Acyl-CoA N-acyltransferases (Nat)"/>
    <property type="match status" value="1"/>
</dbReference>
<dbReference type="GO" id="GO:0016747">
    <property type="term" value="F:acyltransferase activity, transferring groups other than amino-acyl groups"/>
    <property type="evidence" value="ECO:0007669"/>
    <property type="project" value="InterPro"/>
</dbReference>
<keyword evidence="1 4" id="KW-0808">Transferase</keyword>
<dbReference type="InterPro" id="IPR000182">
    <property type="entry name" value="GNAT_dom"/>
</dbReference>
<sequence length="163" mass="18127">MAAELHIRVMQESDRDAVMRIFNHYARTSFAAYPEGPLPLQFFPHLKEGAISAVVIEDAGGVVGFGLLKPFFPFPAFRKTGMVTYFIAPEYTRKGLGTRLFGRLLEDAKNNGMKMLLANISSKNEGSIRFHANKGFRVAGTLAGVGEKFGKPFDVVWMQRPVE</sequence>
<evidence type="ECO:0000256" key="1">
    <source>
        <dbReference type="ARBA" id="ARBA00022679"/>
    </source>
</evidence>